<gene>
    <name evidence="1" type="ORF">RFM23_13260</name>
</gene>
<organism evidence="1 2">
    <name type="scientific">Mesorhizobium abyssinicae</name>
    <dbReference type="NCBI Taxonomy" id="1209958"/>
    <lineage>
        <taxon>Bacteria</taxon>
        <taxon>Pseudomonadati</taxon>
        <taxon>Pseudomonadota</taxon>
        <taxon>Alphaproteobacteria</taxon>
        <taxon>Hyphomicrobiales</taxon>
        <taxon>Phyllobacteriaceae</taxon>
        <taxon>Mesorhizobium</taxon>
    </lineage>
</organism>
<comment type="caution">
    <text evidence="1">The sequence shown here is derived from an EMBL/GenBank/DDBJ whole genome shotgun (WGS) entry which is preliminary data.</text>
</comment>
<reference evidence="1 2" key="1">
    <citation type="submission" date="2023-08" db="EMBL/GenBank/DDBJ databases">
        <title>Implementing the SeqCode for naming new Mesorhizobium species isolated from Vachellia karroo root nodules.</title>
        <authorList>
            <person name="Van Lill M."/>
        </authorList>
    </citation>
    <scope>NUCLEOTIDE SEQUENCE [LARGE SCALE GENOMIC DNA]</scope>
    <source>
        <strain evidence="1 2">VK4B</strain>
    </source>
</reference>
<sequence length="151" mass="15664">MPLTVGIVDDDCYRVCRSCLLSTMLALAACSSSGPVEQESKIAASASQTAVMVMDAWAAGAAPSNYASATLQSTAEALVEVGRQIESDNPPESPKRREVVTAVAQLSEAAKDAQAGVEAGNLRQVSQARQELRAAAANLAAAYAKYFAPKS</sequence>
<accession>A0ABU5AMS3</accession>
<evidence type="ECO:0000313" key="1">
    <source>
        <dbReference type="EMBL" id="MDX8538584.1"/>
    </source>
</evidence>
<dbReference type="Proteomes" id="UP001276564">
    <property type="component" value="Unassembled WGS sequence"/>
</dbReference>
<proteinExistence type="predicted"/>
<name>A0ABU5AMS3_9HYPH</name>
<keyword evidence="2" id="KW-1185">Reference proteome</keyword>
<protein>
    <submittedName>
        <fullName evidence="1">Uncharacterized protein</fullName>
    </submittedName>
</protein>
<dbReference type="EMBL" id="JAVIIP010000006">
    <property type="protein sequence ID" value="MDX8538584.1"/>
    <property type="molecule type" value="Genomic_DNA"/>
</dbReference>
<dbReference type="RefSeq" id="WP_320320525.1">
    <property type="nucleotide sequence ID" value="NZ_JAVIIP010000006.1"/>
</dbReference>
<evidence type="ECO:0000313" key="2">
    <source>
        <dbReference type="Proteomes" id="UP001276564"/>
    </source>
</evidence>